<dbReference type="AlphaFoldDB" id="A0A806JYM4"/>
<proteinExistence type="predicted"/>
<name>A0A806JYM4_9BACT</name>
<evidence type="ECO:0000313" key="1">
    <source>
        <dbReference type="EMBL" id="AGS52121.1"/>
    </source>
</evidence>
<reference evidence="1" key="1">
    <citation type="submission" date="2012-03" db="EMBL/GenBank/DDBJ databases">
        <title>Functional metagenomics reveals considerable lignocellulase gene clusters in the gut microbiome of a wood-feeding higher termite.</title>
        <authorList>
            <person name="Liu N."/>
        </authorList>
    </citation>
    <scope>NUCLEOTIDE SEQUENCE</scope>
</reference>
<sequence length="128" mass="14357">MDVYDEMRATAEELLRVTELTALTGKEELLERETSDYAFLMEKREPLLRKLQALSGLPEAADGERRRETNELLARVAETDRKHAEAANEIMSLVRHRIQGLQRTKKLNAGYANPAEYAGAGVGIDATQ</sequence>
<accession>A0A806JYM4</accession>
<protein>
    <submittedName>
        <fullName evidence="1">Uncharacterized protein</fullName>
    </submittedName>
</protein>
<organism evidence="1">
    <name type="scientific">uncultured bacterium contig00034</name>
    <dbReference type="NCBI Taxonomy" id="1181523"/>
    <lineage>
        <taxon>Bacteria</taxon>
        <taxon>environmental samples</taxon>
    </lineage>
</organism>
<dbReference type="EMBL" id="JQ844183">
    <property type="protein sequence ID" value="AGS52121.1"/>
    <property type="molecule type" value="Genomic_DNA"/>
</dbReference>